<comment type="caution">
    <text evidence="1">The sequence shown here is derived from an EMBL/GenBank/DDBJ whole genome shotgun (WGS) entry which is preliminary data.</text>
</comment>
<protein>
    <submittedName>
        <fullName evidence="1">Uncharacterized protein</fullName>
    </submittedName>
</protein>
<accession>A0A5R9C067</accession>
<proteinExistence type="predicted"/>
<dbReference type="RefSeq" id="WP_072694443.1">
    <property type="nucleotide sequence ID" value="NZ_VBTE01000041.1"/>
</dbReference>
<name>A0A5R9C067_9LACT</name>
<evidence type="ECO:0000313" key="2">
    <source>
        <dbReference type="Proteomes" id="UP000307201"/>
    </source>
</evidence>
<reference evidence="1 2" key="1">
    <citation type="submission" date="2019-05" db="EMBL/GenBank/DDBJ databases">
        <title>The metagenome of a microbial culture collection derived from dairy environment covers the genomic content of the human microbiome.</title>
        <authorList>
            <person name="Roder T."/>
            <person name="Wuthrich D."/>
            <person name="Sattari Z."/>
            <person name="Von Ah U."/>
            <person name="Bar C."/>
            <person name="Ronchi F."/>
            <person name="Macpherson A.J."/>
            <person name="Ganal-Vonarburg S.C."/>
            <person name="Bruggmann R."/>
            <person name="Vergeres G."/>
        </authorList>
    </citation>
    <scope>NUCLEOTIDE SEQUENCE [LARGE SCALE GENOMIC DNA]</scope>
    <source>
        <strain evidence="1 2">FAM 24235</strain>
    </source>
</reference>
<sequence>MNYNDRVTIYEYQEEKDALGSIKRVKVPIVVPCARGKLTHEQQMGFFGKYNLSAFKLHLQGVYEGLDEVKYKNTIRSVTGIIPYENATVVVIG</sequence>
<dbReference type="OrthoDB" id="2225057at2"/>
<dbReference type="Proteomes" id="UP000307201">
    <property type="component" value="Unassembled WGS sequence"/>
</dbReference>
<dbReference type="EMBL" id="VBTE01000041">
    <property type="protein sequence ID" value="TLQ06061.1"/>
    <property type="molecule type" value="Genomic_DNA"/>
</dbReference>
<evidence type="ECO:0000313" key="1">
    <source>
        <dbReference type="EMBL" id="TLQ06061.1"/>
    </source>
</evidence>
<dbReference type="AlphaFoldDB" id="A0A5R9C067"/>
<organism evidence="1 2">
    <name type="scientific">Marinilactibacillus psychrotolerans</name>
    <dbReference type="NCBI Taxonomy" id="191770"/>
    <lineage>
        <taxon>Bacteria</taxon>
        <taxon>Bacillati</taxon>
        <taxon>Bacillota</taxon>
        <taxon>Bacilli</taxon>
        <taxon>Lactobacillales</taxon>
        <taxon>Carnobacteriaceae</taxon>
        <taxon>Marinilactibacillus</taxon>
    </lineage>
</organism>
<gene>
    <name evidence="1" type="ORF">FEZ48_11250</name>
</gene>